<name>Q8NN77_CORGL</name>
<reference evidence="2" key="1">
    <citation type="journal article" date="2003" name="Appl. Microbiol. Biotechnol.">
        <title>The Corynebacterium glutamicum genome: features and impacts on biotechnological processes.</title>
        <authorList>
            <person name="Ikeda M."/>
            <person name="Nakagawa S."/>
        </authorList>
    </citation>
    <scope>NUCLEOTIDE SEQUENCE [LARGE SCALE GENOMIC DNA]</scope>
    <source>
        <strain evidence="2">ATCC 13032 / DSM 20300 / BCRC 11384 / JCM 1318 / LMG 3730 / NCIMB 10025</strain>
    </source>
</reference>
<dbReference type="AlphaFoldDB" id="Q8NN77"/>
<keyword evidence="2" id="KW-1185">Reference proteome</keyword>
<organism evidence="1 2">
    <name type="scientific">Corynebacterium glutamicum (strain ATCC 13032 / DSM 20300 / JCM 1318 / BCRC 11384 / CCUG 27702 / LMG 3730 / NBRC 12168 / NCIMB 10025 / NRRL B-2784 / 534)</name>
    <dbReference type="NCBI Taxonomy" id="196627"/>
    <lineage>
        <taxon>Bacteria</taxon>
        <taxon>Bacillati</taxon>
        <taxon>Actinomycetota</taxon>
        <taxon>Actinomycetes</taxon>
        <taxon>Mycobacteriales</taxon>
        <taxon>Corynebacteriaceae</taxon>
        <taxon>Corynebacterium</taxon>
    </lineage>
</organism>
<gene>
    <name evidence="1" type="ordered locus">Cgl2330</name>
</gene>
<dbReference type="HOGENOM" id="CLU_2022836_0_0_11"/>
<accession>Q8NN77</accession>
<dbReference type="Proteomes" id="UP000000582">
    <property type="component" value="Chromosome"/>
</dbReference>
<proteinExistence type="predicted"/>
<dbReference type="BioCyc" id="CORYNE:G18NG-11927-MONOMER"/>
<dbReference type="EMBL" id="BA000036">
    <property type="protein sequence ID" value="BAB99723.1"/>
    <property type="molecule type" value="Genomic_DNA"/>
</dbReference>
<evidence type="ECO:0000313" key="2">
    <source>
        <dbReference type="Proteomes" id="UP000000582"/>
    </source>
</evidence>
<sequence length="122" mass="13855">MFGDVIRLSDHRHQQKGFANFTKSLPPPNPDFYLGHTFETYGTLRCLHFPISEHLPSTSVLATPPPTFSAKPELCKLHNRGDHPRTKLKNPNRLTHQCPMEQCVNHATTQTDAHHVETVTVH</sequence>
<evidence type="ECO:0000313" key="1">
    <source>
        <dbReference type="EMBL" id="BAB99723.1"/>
    </source>
</evidence>
<dbReference type="KEGG" id="cgl:Cgl2330"/>
<protein>
    <submittedName>
        <fullName evidence="1">Uncharacterized protein</fullName>
    </submittedName>
</protein>